<feature type="region of interest" description="Disordered" evidence="1">
    <location>
        <begin position="521"/>
        <end position="572"/>
    </location>
</feature>
<feature type="compositionally biased region" description="Polar residues" evidence="1">
    <location>
        <begin position="552"/>
        <end position="572"/>
    </location>
</feature>
<name>A0A175YEC9_DAUCS</name>
<dbReference type="STRING" id="79200.A0A175YEC9"/>
<dbReference type="InterPro" id="IPR044690">
    <property type="entry name" value="CAS_plant"/>
</dbReference>
<feature type="domain" description="Rhodanese" evidence="2">
    <location>
        <begin position="271"/>
        <end position="416"/>
    </location>
</feature>
<organism evidence="3">
    <name type="scientific">Daucus carota subsp. sativus</name>
    <name type="common">Carrot</name>
    <dbReference type="NCBI Taxonomy" id="79200"/>
    <lineage>
        <taxon>Eukaryota</taxon>
        <taxon>Viridiplantae</taxon>
        <taxon>Streptophyta</taxon>
        <taxon>Embryophyta</taxon>
        <taxon>Tracheophyta</taxon>
        <taxon>Spermatophyta</taxon>
        <taxon>Magnoliopsida</taxon>
        <taxon>eudicotyledons</taxon>
        <taxon>Gunneridae</taxon>
        <taxon>Pentapetalae</taxon>
        <taxon>asterids</taxon>
        <taxon>campanulids</taxon>
        <taxon>Apiales</taxon>
        <taxon>Apiaceae</taxon>
        <taxon>Apioideae</taxon>
        <taxon>Scandiceae</taxon>
        <taxon>Daucinae</taxon>
        <taxon>Daucus</taxon>
        <taxon>Daucus sect. Daucus</taxon>
    </lineage>
</organism>
<dbReference type="SUPFAM" id="SSF52821">
    <property type="entry name" value="Rhodanese/Cell cycle control phosphatase"/>
    <property type="match status" value="1"/>
</dbReference>
<dbReference type="GO" id="GO:0009704">
    <property type="term" value="P:de-etiolation"/>
    <property type="evidence" value="ECO:0007669"/>
    <property type="project" value="InterPro"/>
</dbReference>
<dbReference type="Gene3D" id="1.20.120.20">
    <property type="entry name" value="Apolipoprotein"/>
    <property type="match status" value="1"/>
</dbReference>
<dbReference type="EMBL" id="LNRQ01000009">
    <property type="protein sequence ID" value="KZM82004.1"/>
    <property type="molecule type" value="Genomic_DNA"/>
</dbReference>
<dbReference type="Gene3D" id="3.40.250.10">
    <property type="entry name" value="Rhodanese-like domain"/>
    <property type="match status" value="1"/>
</dbReference>
<dbReference type="GO" id="GO:0071277">
    <property type="term" value="P:cellular response to calcium ion"/>
    <property type="evidence" value="ECO:0007669"/>
    <property type="project" value="InterPro"/>
</dbReference>
<dbReference type="InterPro" id="IPR001763">
    <property type="entry name" value="Rhodanese-like_dom"/>
</dbReference>
<comment type="caution">
    <text evidence="3">The sequence shown here is derived from an EMBL/GenBank/DDBJ whole genome shotgun (WGS) entry which is preliminary data.</text>
</comment>
<sequence length="572" mass="61478">MSKEFMAGLQLVDSPSALGVEKSLNFTDRVADHAELLHMTSNDNTSLISDSVSMKPESLANIKPNVQDILSGITESISASVSKGENTLTGTIDNITSSVTSALMGANEGFYTAVNKLKSSVDQTGDSAGNRLSSLSDDSKEALGRTVSVAVDLLRYAIQAAEGYLAKGGTLVVYAYGSAKGFLPAEIQNALKVSEESADKILRPAGDAFQQVYIGLEGLERSFGLDPSDPVVTLVLLLGTSGSLWGAYWFLTYAGYAGELSPQMTMELLTGKENAVLIDVRPEARNLCLIYLHPGCVLVLLQLSALHLKSKLEFRERDGIPDLRRSARFRYASVTLPKGESSMKKLLKSGKDLDDTLTAAIIRNLKIVKDRSKVIVMDADGTQSKGIARSLRKLGKPYLMQGGFRIWGKEGLSIKELKPETPLTILNEEAEAIIKQVNPTPLKVLGFSLGFAAAVYALSEWETTLQFVGVFGVAQTIYRRLASYEGSEDFTQDLRQLLVPVQLGGQAVSWAAGKLESNGIGLSTSPSSSDVQSRVLQAAAKHESQPLDSELQDTSTESNTSSVTDSMDISQA</sequence>
<protein>
    <recommendedName>
        <fullName evidence="2">Rhodanese domain-containing protein</fullName>
    </recommendedName>
</protein>
<proteinExistence type="predicted"/>
<gene>
    <name evidence="3" type="ORF">DCAR_029617</name>
</gene>
<dbReference type="InterPro" id="IPR036873">
    <property type="entry name" value="Rhodanese-like_dom_sf"/>
</dbReference>
<feature type="compositionally biased region" description="Polar residues" evidence="1">
    <location>
        <begin position="521"/>
        <end position="535"/>
    </location>
</feature>
<dbReference type="PROSITE" id="PS50206">
    <property type="entry name" value="RHODANESE_3"/>
    <property type="match status" value="1"/>
</dbReference>
<dbReference type="OMA" id="TIGLTYW"/>
<evidence type="ECO:0000256" key="1">
    <source>
        <dbReference type="SAM" id="MobiDB-lite"/>
    </source>
</evidence>
<evidence type="ECO:0000259" key="2">
    <source>
        <dbReference type="PROSITE" id="PS50206"/>
    </source>
</evidence>
<accession>A0A175YEC9</accession>
<dbReference type="Gramene" id="KZM82004">
    <property type="protein sequence ID" value="KZM82004"/>
    <property type="gene ID" value="DCAR_029617"/>
</dbReference>
<reference evidence="3" key="1">
    <citation type="journal article" date="2016" name="Nat. Genet.">
        <title>A high-quality carrot genome assembly provides new insights into carotenoid accumulation and asterid genome evolution.</title>
        <authorList>
            <person name="Iorizzo M."/>
            <person name="Ellison S."/>
            <person name="Senalik D."/>
            <person name="Zeng P."/>
            <person name="Satapoomin P."/>
            <person name="Huang J."/>
            <person name="Bowman M."/>
            <person name="Iovene M."/>
            <person name="Sanseverino W."/>
            <person name="Cavagnaro P."/>
            <person name="Yildiz M."/>
            <person name="Macko-Podgorni A."/>
            <person name="Moranska E."/>
            <person name="Grzebelus E."/>
            <person name="Grzebelus D."/>
            <person name="Ashrafi H."/>
            <person name="Zheng Z."/>
            <person name="Cheng S."/>
            <person name="Spooner D."/>
            <person name="Van Deynze A."/>
            <person name="Simon P."/>
        </authorList>
    </citation>
    <scope>NUCLEOTIDE SEQUENCE [LARGE SCALE GENOMIC DNA]</scope>
    <source>
        <tissue evidence="3">Leaf</tissue>
    </source>
</reference>
<evidence type="ECO:0000313" key="3">
    <source>
        <dbReference type="EMBL" id="KZM82004.1"/>
    </source>
</evidence>
<dbReference type="PANTHER" id="PTHR34209:SF3">
    <property type="entry name" value="RHODANESE_CELL CYCLE CONTROL PHOSPHATASE SUPERFAMILY PROTEIN"/>
    <property type="match status" value="1"/>
</dbReference>
<dbReference type="AlphaFoldDB" id="A0A175YEC9"/>
<dbReference type="GO" id="GO:0090333">
    <property type="term" value="P:regulation of stomatal closure"/>
    <property type="evidence" value="ECO:0007669"/>
    <property type="project" value="InterPro"/>
</dbReference>
<dbReference type="PANTHER" id="PTHR34209">
    <property type="entry name" value="RHODANESE/CELL CYCLE CONTROL PHOSPHATASE SUPERFAMILY PROTEIN"/>
    <property type="match status" value="1"/>
</dbReference>